<dbReference type="GO" id="GO:0007165">
    <property type="term" value="P:signal transduction"/>
    <property type="evidence" value="ECO:0007669"/>
    <property type="project" value="InterPro"/>
</dbReference>
<organism evidence="2 3">
    <name type="scientific">Cryobacterium glaciale</name>
    <dbReference type="NCBI Taxonomy" id="1259145"/>
    <lineage>
        <taxon>Bacteria</taxon>
        <taxon>Bacillati</taxon>
        <taxon>Actinomycetota</taxon>
        <taxon>Actinomycetes</taxon>
        <taxon>Micrococcales</taxon>
        <taxon>Microbacteriaceae</taxon>
        <taxon>Cryobacterium</taxon>
    </lineage>
</organism>
<dbReference type="AlphaFoldDB" id="A0A4R8V319"/>
<dbReference type="InterPro" id="IPR035897">
    <property type="entry name" value="Toll_tir_struct_dom_sf"/>
</dbReference>
<evidence type="ECO:0000259" key="1">
    <source>
        <dbReference type="PROSITE" id="PS50104"/>
    </source>
</evidence>
<name>A0A4R8V319_9MICO</name>
<dbReference type="InterPro" id="IPR049945">
    <property type="entry name" value="AAA_22"/>
</dbReference>
<dbReference type="PROSITE" id="PS50104">
    <property type="entry name" value="TIR"/>
    <property type="match status" value="1"/>
</dbReference>
<dbReference type="GO" id="GO:0016887">
    <property type="term" value="F:ATP hydrolysis activity"/>
    <property type="evidence" value="ECO:0007669"/>
    <property type="project" value="InterPro"/>
</dbReference>
<proteinExistence type="predicted"/>
<dbReference type="InterPro" id="IPR003593">
    <property type="entry name" value="AAA+_ATPase"/>
</dbReference>
<evidence type="ECO:0000313" key="3">
    <source>
        <dbReference type="Proteomes" id="UP000298173"/>
    </source>
</evidence>
<dbReference type="InterPro" id="IPR000157">
    <property type="entry name" value="TIR_dom"/>
</dbReference>
<dbReference type="SUPFAM" id="SSF52200">
    <property type="entry name" value="Toll/Interleukin receptor TIR domain"/>
    <property type="match status" value="1"/>
</dbReference>
<dbReference type="EMBL" id="SOEY01000008">
    <property type="protein sequence ID" value="TFB75446.1"/>
    <property type="molecule type" value="Genomic_DNA"/>
</dbReference>
<sequence>MTITIANVPALYRLDEVFNEAGLPAVTYVPPKEAKQLKGSLLTRGKHVTLVGPSGSGKSTVATRLLNELGFDKTRVHMFSGRTYSQYSSIFDVLATEFETESSADALEEWLKLYELIVIDDVHHLSAAARSDLAMNLKLWHERGIRFFMIGIAKTGEDILGKDPELAIRNDQWKLGPQGRSFLEQVLALGESALNVSVDAISRDTAISAAQGSPSIFQAICRVACVEADVLGSQPAVTDVAIELPVIRESVVRQYDGRYLNKIVNLARGRRQARSVHDTYYRMVEQIARSVGKQQVSRDELYHKIVGSEDARQKSRQRNSFYRAVSNLPKVIEEHGLSDILIYENDTLTIDDPVFRFYLDNLDFSRVRAQVNLRRVGYEYDVAVSFAGADRPIVSELFEALKSRGLEVFYDFDQQAALWGKDLRKELARVYSEEALFMIVCLSDEYPEKDWPTFELEVGREAAKKRTGDYLLPLIVGANRPQIVGLPSTIGHLSIHDRSIEDIADLAAEKIHTLAPLNVDTTSPESTPLD</sequence>
<reference evidence="2 3" key="1">
    <citation type="submission" date="2019-03" db="EMBL/GenBank/DDBJ databases">
        <title>Genomics of glacier-inhabiting Cryobacterium strains.</title>
        <authorList>
            <person name="Liu Q."/>
            <person name="Xin Y.-H."/>
        </authorList>
    </citation>
    <scope>NUCLEOTIDE SEQUENCE [LARGE SCALE GENOMIC DNA]</scope>
    <source>
        <strain evidence="2 3">HLT2-23</strain>
    </source>
</reference>
<comment type="caution">
    <text evidence="2">The sequence shown here is derived from an EMBL/GenBank/DDBJ whole genome shotgun (WGS) entry which is preliminary data.</text>
</comment>
<dbReference type="InterPro" id="IPR027417">
    <property type="entry name" value="P-loop_NTPase"/>
</dbReference>
<dbReference type="Pfam" id="PF13401">
    <property type="entry name" value="AAA_22"/>
    <property type="match status" value="1"/>
</dbReference>
<evidence type="ECO:0000313" key="2">
    <source>
        <dbReference type="EMBL" id="TFB75446.1"/>
    </source>
</evidence>
<dbReference type="RefSeq" id="WP_134502133.1">
    <property type="nucleotide sequence ID" value="NZ_SOEY01000008.1"/>
</dbReference>
<dbReference type="OrthoDB" id="3838036at2"/>
<feature type="domain" description="TIR" evidence="1">
    <location>
        <begin position="378"/>
        <end position="511"/>
    </location>
</feature>
<protein>
    <submittedName>
        <fullName evidence="2">TIR domain-containing protein</fullName>
    </submittedName>
</protein>
<gene>
    <name evidence="2" type="ORF">E3O06_06400</name>
</gene>
<dbReference type="Pfam" id="PF13676">
    <property type="entry name" value="TIR_2"/>
    <property type="match status" value="1"/>
</dbReference>
<dbReference type="Gene3D" id="3.40.50.300">
    <property type="entry name" value="P-loop containing nucleotide triphosphate hydrolases"/>
    <property type="match status" value="1"/>
</dbReference>
<dbReference type="CDD" id="cd00009">
    <property type="entry name" value="AAA"/>
    <property type="match status" value="1"/>
</dbReference>
<dbReference type="Proteomes" id="UP000298173">
    <property type="component" value="Unassembled WGS sequence"/>
</dbReference>
<dbReference type="SUPFAM" id="SSF52540">
    <property type="entry name" value="P-loop containing nucleoside triphosphate hydrolases"/>
    <property type="match status" value="1"/>
</dbReference>
<keyword evidence="3" id="KW-1185">Reference proteome</keyword>
<dbReference type="SMART" id="SM00382">
    <property type="entry name" value="AAA"/>
    <property type="match status" value="1"/>
</dbReference>
<dbReference type="Gene3D" id="3.40.50.10140">
    <property type="entry name" value="Toll/interleukin-1 receptor homology (TIR) domain"/>
    <property type="match status" value="1"/>
</dbReference>
<accession>A0A4R8V319</accession>